<accession>A0A6A6W527</accession>
<dbReference type="EMBL" id="ML996573">
    <property type="protein sequence ID" value="KAF2757279.1"/>
    <property type="molecule type" value="Genomic_DNA"/>
</dbReference>
<evidence type="ECO:0000313" key="2">
    <source>
        <dbReference type="EMBL" id="KAF2757279.1"/>
    </source>
</evidence>
<keyword evidence="3" id="KW-1185">Reference proteome</keyword>
<protein>
    <submittedName>
        <fullName evidence="2">Uncharacterized protein</fullName>
    </submittedName>
</protein>
<evidence type="ECO:0000256" key="1">
    <source>
        <dbReference type="SAM" id="MobiDB-lite"/>
    </source>
</evidence>
<name>A0A6A6W527_9PEZI</name>
<organism evidence="2 3">
    <name type="scientific">Pseudovirgaria hyperparasitica</name>
    <dbReference type="NCBI Taxonomy" id="470096"/>
    <lineage>
        <taxon>Eukaryota</taxon>
        <taxon>Fungi</taxon>
        <taxon>Dikarya</taxon>
        <taxon>Ascomycota</taxon>
        <taxon>Pezizomycotina</taxon>
        <taxon>Dothideomycetes</taxon>
        <taxon>Dothideomycetes incertae sedis</taxon>
        <taxon>Acrospermales</taxon>
        <taxon>Acrospermaceae</taxon>
        <taxon>Pseudovirgaria</taxon>
    </lineage>
</organism>
<feature type="region of interest" description="Disordered" evidence="1">
    <location>
        <begin position="82"/>
        <end position="108"/>
    </location>
</feature>
<evidence type="ECO:0000313" key="3">
    <source>
        <dbReference type="Proteomes" id="UP000799437"/>
    </source>
</evidence>
<gene>
    <name evidence="2" type="ORF">EJ05DRAFT_476558</name>
</gene>
<proteinExistence type="predicted"/>
<reference evidence="2" key="1">
    <citation type="journal article" date="2020" name="Stud. Mycol.">
        <title>101 Dothideomycetes genomes: a test case for predicting lifestyles and emergence of pathogens.</title>
        <authorList>
            <person name="Haridas S."/>
            <person name="Albert R."/>
            <person name="Binder M."/>
            <person name="Bloem J."/>
            <person name="Labutti K."/>
            <person name="Salamov A."/>
            <person name="Andreopoulos B."/>
            <person name="Baker S."/>
            <person name="Barry K."/>
            <person name="Bills G."/>
            <person name="Bluhm B."/>
            <person name="Cannon C."/>
            <person name="Castanera R."/>
            <person name="Culley D."/>
            <person name="Daum C."/>
            <person name="Ezra D."/>
            <person name="Gonzalez J."/>
            <person name="Henrissat B."/>
            <person name="Kuo A."/>
            <person name="Liang C."/>
            <person name="Lipzen A."/>
            <person name="Lutzoni F."/>
            <person name="Magnuson J."/>
            <person name="Mondo S."/>
            <person name="Nolan M."/>
            <person name="Ohm R."/>
            <person name="Pangilinan J."/>
            <person name="Park H.-J."/>
            <person name="Ramirez L."/>
            <person name="Alfaro M."/>
            <person name="Sun H."/>
            <person name="Tritt A."/>
            <person name="Yoshinaga Y."/>
            <person name="Zwiers L.-H."/>
            <person name="Turgeon B."/>
            <person name="Goodwin S."/>
            <person name="Spatafora J."/>
            <person name="Crous P."/>
            <person name="Grigoriev I."/>
        </authorList>
    </citation>
    <scope>NUCLEOTIDE SEQUENCE</scope>
    <source>
        <strain evidence="2">CBS 121739</strain>
    </source>
</reference>
<sequence length="108" mass="12156">MTAAAAVCAYLQCCSRIAFCCFCEHFGASIQAPKEEMRANSTTRACGFQVNCGLRINQAEMAQAPFRCSRLRLNGPRAQRLRHLPFPDENMTNHSRTGLMEQTDPKWN</sequence>
<dbReference type="AlphaFoldDB" id="A0A6A6W527"/>
<dbReference type="GeneID" id="54485116"/>
<dbReference type="Proteomes" id="UP000799437">
    <property type="component" value="Unassembled WGS sequence"/>
</dbReference>
<dbReference type="RefSeq" id="XP_033599730.1">
    <property type="nucleotide sequence ID" value="XM_033744062.1"/>
</dbReference>